<comment type="caution">
    <text evidence="3">The sequence shown here is derived from an EMBL/GenBank/DDBJ whole genome shotgun (WGS) entry which is preliminary data.</text>
</comment>
<keyword evidence="1" id="KW-0103">Bromodomain</keyword>
<evidence type="ECO:0000256" key="1">
    <source>
        <dbReference type="PROSITE-ProRule" id="PRU00035"/>
    </source>
</evidence>
<dbReference type="InterPro" id="IPR001487">
    <property type="entry name" value="Bromodomain"/>
</dbReference>
<dbReference type="PANTHER" id="PTHR22880:SF225">
    <property type="entry name" value="BROMODOMAIN-CONTAINING PROTEIN BET-1-RELATED"/>
    <property type="match status" value="1"/>
</dbReference>
<accession>A0A8S1QN89</accession>
<dbReference type="InterPro" id="IPR050935">
    <property type="entry name" value="Bromo_chromatin_reader"/>
</dbReference>
<dbReference type="OMA" id="ESCEPFR"/>
<dbReference type="PROSITE" id="PS50014">
    <property type="entry name" value="BROMODOMAIN_2"/>
    <property type="match status" value="1"/>
</dbReference>
<dbReference type="PANTHER" id="PTHR22880">
    <property type="entry name" value="FALZ-RELATED BROMODOMAIN-CONTAINING PROTEINS"/>
    <property type="match status" value="1"/>
</dbReference>
<evidence type="ECO:0000313" key="4">
    <source>
        <dbReference type="Proteomes" id="UP000688137"/>
    </source>
</evidence>
<keyword evidence="4" id="KW-1185">Reference proteome</keyword>
<dbReference type="Pfam" id="PF00439">
    <property type="entry name" value="Bromodomain"/>
    <property type="match status" value="1"/>
</dbReference>
<dbReference type="GO" id="GO:0000785">
    <property type="term" value="C:chromatin"/>
    <property type="evidence" value="ECO:0007669"/>
    <property type="project" value="TreeGrafter"/>
</dbReference>
<dbReference type="GO" id="GO:0006338">
    <property type="term" value="P:chromatin remodeling"/>
    <property type="evidence" value="ECO:0007669"/>
    <property type="project" value="TreeGrafter"/>
</dbReference>
<gene>
    <name evidence="3" type="ORF">PPRIM_AZ9-3.1.T1690037</name>
</gene>
<reference evidence="3" key="1">
    <citation type="submission" date="2021-01" db="EMBL/GenBank/DDBJ databases">
        <authorList>
            <consortium name="Genoscope - CEA"/>
            <person name="William W."/>
        </authorList>
    </citation>
    <scope>NUCLEOTIDE SEQUENCE</scope>
</reference>
<dbReference type="GO" id="GO:0006355">
    <property type="term" value="P:regulation of DNA-templated transcription"/>
    <property type="evidence" value="ECO:0007669"/>
    <property type="project" value="TreeGrafter"/>
</dbReference>
<dbReference type="GO" id="GO:0005634">
    <property type="term" value="C:nucleus"/>
    <property type="evidence" value="ECO:0007669"/>
    <property type="project" value="TreeGrafter"/>
</dbReference>
<name>A0A8S1QN89_PARPR</name>
<dbReference type="Proteomes" id="UP000688137">
    <property type="component" value="Unassembled WGS sequence"/>
</dbReference>
<dbReference type="InterPro" id="IPR027353">
    <property type="entry name" value="NET_dom"/>
</dbReference>
<evidence type="ECO:0000259" key="2">
    <source>
        <dbReference type="PROSITE" id="PS50014"/>
    </source>
</evidence>
<dbReference type="Pfam" id="PF17035">
    <property type="entry name" value="BET"/>
    <property type="match status" value="1"/>
</dbReference>
<evidence type="ECO:0000313" key="3">
    <source>
        <dbReference type="EMBL" id="CAD8116115.1"/>
    </source>
</evidence>
<feature type="domain" description="Bromo" evidence="2">
    <location>
        <begin position="25"/>
        <end position="97"/>
    </location>
</feature>
<proteinExistence type="predicted"/>
<dbReference type="EMBL" id="CAJJDM010000178">
    <property type="protein sequence ID" value="CAD8116115.1"/>
    <property type="molecule type" value="Genomic_DNA"/>
</dbReference>
<dbReference type="AlphaFoldDB" id="A0A8S1QN89"/>
<protein>
    <recommendedName>
        <fullName evidence="2">Bromo domain-containing protein</fullName>
    </recommendedName>
</protein>
<sequence length="222" mass="25839">MIKTTQTPLNKEEQRRLNQIVQQLLDSNDSVEFRQPVDYKALNLHDYITIVKKPMDLGTVQRKLNSNTYKTVEECLDDIQLIWDNCKLYNGSQSWITKIAEKLERLFKKNVRNYLPLVNLPQFVPKQKEAGAGADVFQEEPQDQVSYNDKVEFSNNLKQLAPEQIGLIVHMIQNTSPNAFIEIEGEKYQIIVDYIEYEAFVKCQKQIQTWIAGDSINKKVKI</sequence>
<organism evidence="3 4">
    <name type="scientific">Paramecium primaurelia</name>
    <dbReference type="NCBI Taxonomy" id="5886"/>
    <lineage>
        <taxon>Eukaryota</taxon>
        <taxon>Sar</taxon>
        <taxon>Alveolata</taxon>
        <taxon>Ciliophora</taxon>
        <taxon>Intramacronucleata</taxon>
        <taxon>Oligohymenophorea</taxon>
        <taxon>Peniculida</taxon>
        <taxon>Parameciidae</taxon>
        <taxon>Paramecium</taxon>
    </lineage>
</organism>
<dbReference type="SMART" id="SM00297">
    <property type="entry name" value="BROMO"/>
    <property type="match status" value="1"/>
</dbReference>